<evidence type="ECO:0000256" key="6">
    <source>
        <dbReference type="ARBA" id="ARBA00022660"/>
    </source>
</evidence>
<keyword evidence="8" id="KW-0999">Mitochondrion inner membrane</keyword>
<dbReference type="GO" id="GO:0022900">
    <property type="term" value="P:electron transport chain"/>
    <property type="evidence" value="ECO:0007669"/>
    <property type="project" value="InterPro"/>
</dbReference>
<proteinExistence type="inferred from homology"/>
<evidence type="ECO:0000313" key="17">
    <source>
        <dbReference type="Proteomes" id="UP001196413"/>
    </source>
</evidence>
<organism evidence="16 17">
    <name type="scientific">Parelaphostrongylus tenuis</name>
    <name type="common">Meningeal worm</name>
    <dbReference type="NCBI Taxonomy" id="148309"/>
    <lineage>
        <taxon>Eukaryota</taxon>
        <taxon>Metazoa</taxon>
        <taxon>Ecdysozoa</taxon>
        <taxon>Nematoda</taxon>
        <taxon>Chromadorea</taxon>
        <taxon>Rhabditida</taxon>
        <taxon>Rhabditina</taxon>
        <taxon>Rhabditomorpha</taxon>
        <taxon>Strongyloidea</taxon>
        <taxon>Metastrongylidae</taxon>
        <taxon>Parelaphostrongylus</taxon>
    </lineage>
</organism>
<dbReference type="GO" id="GO:0005743">
    <property type="term" value="C:mitochondrial inner membrane"/>
    <property type="evidence" value="ECO:0007669"/>
    <property type="project" value="UniProtKB-SubCell"/>
</dbReference>
<evidence type="ECO:0000256" key="15">
    <source>
        <dbReference type="SAM" id="Phobius"/>
    </source>
</evidence>
<keyword evidence="9" id="KW-0249">Electron transport</keyword>
<dbReference type="PANTHER" id="PTHR15082">
    <property type="entry name" value="NADH-UBIQUINONE OXIDOREDUCTASE B12 SUBUNIT"/>
    <property type="match status" value="1"/>
</dbReference>
<evidence type="ECO:0000256" key="5">
    <source>
        <dbReference type="ARBA" id="ARBA00022448"/>
    </source>
</evidence>
<keyword evidence="7 15" id="KW-0812">Transmembrane</keyword>
<accession>A0AAD5R9V7</accession>
<evidence type="ECO:0000256" key="14">
    <source>
        <dbReference type="ARBA" id="ARBA00032688"/>
    </source>
</evidence>
<evidence type="ECO:0000256" key="1">
    <source>
        <dbReference type="ARBA" id="ARBA00003195"/>
    </source>
</evidence>
<comment type="subcellular location">
    <subcellularLocation>
        <location evidence="2">Mitochondrion inner membrane</location>
        <topology evidence="2">Single-pass membrane protein</topology>
        <orientation evidence="2">Matrix side</orientation>
    </subcellularLocation>
</comment>
<evidence type="ECO:0000256" key="2">
    <source>
        <dbReference type="ARBA" id="ARBA00004298"/>
    </source>
</evidence>
<comment type="caution">
    <text evidence="16">The sequence shown here is derived from an EMBL/GenBank/DDBJ whole genome shotgun (WGS) entry which is preliminary data.</text>
</comment>
<evidence type="ECO:0000256" key="3">
    <source>
        <dbReference type="ARBA" id="ARBA00005667"/>
    </source>
</evidence>
<dbReference type="Proteomes" id="UP001196413">
    <property type="component" value="Unassembled WGS sequence"/>
</dbReference>
<evidence type="ECO:0000256" key="10">
    <source>
        <dbReference type="ARBA" id="ARBA00022989"/>
    </source>
</evidence>
<gene>
    <name evidence="16" type="ORF">KIN20_034595</name>
</gene>
<comment type="similarity">
    <text evidence="3">Belongs to the complex I NDUFB3 subunit family.</text>
</comment>
<evidence type="ECO:0000256" key="13">
    <source>
        <dbReference type="ARBA" id="ARBA00030217"/>
    </source>
</evidence>
<evidence type="ECO:0000313" key="16">
    <source>
        <dbReference type="EMBL" id="KAJ1372433.1"/>
    </source>
</evidence>
<keyword evidence="12 15" id="KW-0472">Membrane</keyword>
<protein>
    <recommendedName>
        <fullName evidence="4">NADH dehydrogenase [ubiquinone] 1 beta subcomplex subunit 3</fullName>
    </recommendedName>
    <alternativeName>
        <fullName evidence="13">Complex I-B12</fullName>
    </alternativeName>
    <alternativeName>
        <fullName evidence="14">NADH-ubiquinone oxidoreductase B12 subunit</fullName>
    </alternativeName>
</protein>
<evidence type="ECO:0000256" key="9">
    <source>
        <dbReference type="ARBA" id="ARBA00022982"/>
    </source>
</evidence>
<dbReference type="PANTHER" id="PTHR15082:SF2">
    <property type="entry name" value="NADH DEHYDROGENASE [UBIQUINONE] 1 BETA SUBCOMPLEX SUBUNIT 3"/>
    <property type="match status" value="1"/>
</dbReference>
<dbReference type="AlphaFoldDB" id="A0AAD5R9V7"/>
<name>A0AAD5R9V7_PARTN</name>
<dbReference type="Pfam" id="PF08122">
    <property type="entry name" value="NDUF_B12"/>
    <property type="match status" value="1"/>
</dbReference>
<evidence type="ECO:0000256" key="12">
    <source>
        <dbReference type="ARBA" id="ARBA00023136"/>
    </source>
</evidence>
<sequence>MQRSMGHDHHHEPFKIPHYSIYNNYQQFPELANHERRLAQIGLKDPWIRNYTYLYDREYPHVRGQWNHFKRLILPGWKIGVGIAFAMIAIEEGYLYARYGKTSWDSHH</sequence>
<keyword evidence="10 15" id="KW-1133">Transmembrane helix</keyword>
<keyword evidence="5" id="KW-0813">Transport</keyword>
<feature type="transmembrane region" description="Helical" evidence="15">
    <location>
        <begin position="72"/>
        <end position="90"/>
    </location>
</feature>
<comment type="function">
    <text evidence="1">Accessory subunit of the mitochondrial membrane respiratory chain NADH dehydrogenase (Complex I), that is believed not to be involved in catalysis. Complex I functions in the transfer of electrons from NADH to the respiratory chain. The immediate electron acceptor for the enzyme is believed to be ubiquinone.</text>
</comment>
<dbReference type="GO" id="GO:0032981">
    <property type="term" value="P:mitochondrial respiratory chain complex I assembly"/>
    <property type="evidence" value="ECO:0007669"/>
    <property type="project" value="TreeGrafter"/>
</dbReference>
<evidence type="ECO:0000256" key="4">
    <source>
        <dbReference type="ARBA" id="ARBA00018680"/>
    </source>
</evidence>
<keyword evidence="6" id="KW-0679">Respiratory chain</keyword>
<dbReference type="InterPro" id="IPR012576">
    <property type="entry name" value="NDUFB3"/>
</dbReference>
<dbReference type="EMBL" id="JAHQIW010007140">
    <property type="protein sequence ID" value="KAJ1372433.1"/>
    <property type="molecule type" value="Genomic_DNA"/>
</dbReference>
<keyword evidence="17" id="KW-1185">Reference proteome</keyword>
<evidence type="ECO:0000256" key="8">
    <source>
        <dbReference type="ARBA" id="ARBA00022792"/>
    </source>
</evidence>
<evidence type="ECO:0000256" key="11">
    <source>
        <dbReference type="ARBA" id="ARBA00023128"/>
    </source>
</evidence>
<keyword evidence="11" id="KW-0496">Mitochondrion</keyword>
<evidence type="ECO:0000256" key="7">
    <source>
        <dbReference type="ARBA" id="ARBA00022692"/>
    </source>
</evidence>
<reference evidence="16" key="1">
    <citation type="submission" date="2021-06" db="EMBL/GenBank/DDBJ databases">
        <title>Parelaphostrongylus tenuis whole genome reference sequence.</title>
        <authorList>
            <person name="Garwood T.J."/>
            <person name="Larsen P.A."/>
            <person name="Fountain-Jones N.M."/>
            <person name="Garbe J.R."/>
            <person name="Macchietto M.G."/>
            <person name="Kania S.A."/>
            <person name="Gerhold R.W."/>
            <person name="Richards J.E."/>
            <person name="Wolf T.M."/>
        </authorList>
    </citation>
    <scope>NUCLEOTIDE SEQUENCE</scope>
    <source>
        <strain evidence="16">MNPRO001-30</strain>
        <tissue evidence="16">Meninges</tissue>
    </source>
</reference>